<feature type="active site" evidence="9">
    <location>
        <position position="68"/>
    </location>
</feature>
<dbReference type="PROSITE" id="PS01326">
    <property type="entry name" value="DAP_EPIMERASE"/>
    <property type="match status" value="1"/>
</dbReference>
<evidence type="ECO:0000256" key="2">
    <source>
        <dbReference type="ARBA" id="ARBA00010219"/>
    </source>
</evidence>
<comment type="function">
    <text evidence="8">Catalyzes the stereoinversion of LL-2,6-diaminopimelate (L,L-DAP) to meso-diaminopimelate (meso-DAP), a precursor of L-lysine and an essential component of the bacterial peptidoglycan.</text>
</comment>
<protein>
    <recommendedName>
        <fullName evidence="3 8">Diaminopimelate epimerase</fullName>
        <shortName evidence="8">DAP epimerase</shortName>
        <ecNumber evidence="3 8">5.1.1.7</ecNumber>
    </recommendedName>
    <alternativeName>
        <fullName evidence="8">PLP-independent amino acid racemase</fullName>
    </alternativeName>
</protein>
<keyword evidence="6 8" id="KW-0413">Isomerase</keyword>
<dbReference type="HAMAP" id="MF_00197">
    <property type="entry name" value="DAP_epimerase"/>
    <property type="match status" value="1"/>
</dbReference>
<feature type="binding site" evidence="8">
    <location>
        <position position="173"/>
    </location>
    <ligand>
        <name>substrate</name>
    </ligand>
</feature>
<keyword evidence="8" id="KW-0963">Cytoplasm</keyword>
<evidence type="ECO:0000256" key="7">
    <source>
        <dbReference type="ARBA" id="ARBA00051712"/>
    </source>
</evidence>
<dbReference type="NCBIfam" id="TIGR00652">
    <property type="entry name" value="DapF"/>
    <property type="match status" value="1"/>
</dbReference>
<evidence type="ECO:0000256" key="4">
    <source>
        <dbReference type="ARBA" id="ARBA00022605"/>
    </source>
</evidence>
<evidence type="ECO:0000256" key="5">
    <source>
        <dbReference type="ARBA" id="ARBA00023154"/>
    </source>
</evidence>
<keyword evidence="5 8" id="KW-0457">Lysine biosynthesis</keyword>
<dbReference type="GO" id="GO:0008837">
    <property type="term" value="F:diaminopimelate epimerase activity"/>
    <property type="evidence" value="ECO:0007669"/>
    <property type="project" value="UniProtKB-UniRule"/>
</dbReference>
<feature type="active site" description="Proton acceptor" evidence="8">
    <location>
        <position position="201"/>
    </location>
</feature>
<feature type="binding site" evidence="8">
    <location>
        <begin position="202"/>
        <end position="203"/>
    </location>
    <ligand>
        <name>substrate</name>
    </ligand>
</feature>
<feature type="site" description="Could be important to modulate the pK values of the two catalytic cysteine residues" evidence="8">
    <location>
        <position position="141"/>
    </location>
</feature>
<comment type="similarity">
    <text evidence="2 8">Belongs to the diaminopimelate epimerase family.</text>
</comment>
<dbReference type="Pfam" id="PF01678">
    <property type="entry name" value="DAP_epimerase"/>
    <property type="match status" value="2"/>
</dbReference>
<comment type="subunit">
    <text evidence="8">Homodimer.</text>
</comment>
<evidence type="ECO:0000256" key="1">
    <source>
        <dbReference type="ARBA" id="ARBA00005196"/>
    </source>
</evidence>
<feature type="site" description="Could be important to modulate the pK values of the two catalytic cysteine residues" evidence="8">
    <location>
        <position position="191"/>
    </location>
</feature>
<dbReference type="UniPathway" id="UPA00034">
    <property type="reaction ID" value="UER00025"/>
</dbReference>
<comment type="subcellular location">
    <subcellularLocation>
        <location evidence="8">Cytoplasm</location>
    </subcellularLocation>
</comment>
<dbReference type="EC" id="5.1.1.7" evidence="3 8"/>
<evidence type="ECO:0000256" key="9">
    <source>
        <dbReference type="PROSITE-ProRule" id="PRU10125"/>
    </source>
</evidence>
<sequence>MSGTGNDFIIIDHRKPFLKREEMSGFARSVCRRRFSVGADGLILIENDDNADFRWQFYNGDGSEAEMCGNGARCAARFAYAKGIAPASMSFLTVAGKISAEVKGESVKLAMTPPENLQLERKVNVGGADMVVNSLNTGVPHAVVFVENNGETPVKEWGYNIRFHEIYQPAGTNVNFVEVAAPNEIHVRTYERGVEDETMACGTGAVASAIIAALAKEVVSPVKVTTSGGEILTIHFKIDQQADTVISDVYLEGPAHFIYEGELQQDALI</sequence>
<dbReference type="PANTHER" id="PTHR31689">
    <property type="entry name" value="DIAMINOPIMELATE EPIMERASE, CHLOROPLASTIC"/>
    <property type="match status" value="1"/>
</dbReference>
<feature type="binding site" evidence="8">
    <location>
        <begin position="191"/>
        <end position="192"/>
    </location>
    <ligand>
        <name>substrate</name>
    </ligand>
</feature>
<feature type="binding site" evidence="8">
    <location>
        <position position="59"/>
    </location>
    <ligand>
        <name>substrate</name>
    </ligand>
</feature>
<comment type="caution">
    <text evidence="10">The sequence shown here is derived from an EMBL/GenBank/DDBJ whole genome shotgun (WGS) entry which is preliminary data.</text>
</comment>
<evidence type="ECO:0000313" key="10">
    <source>
        <dbReference type="EMBL" id="MBC8318059.1"/>
    </source>
</evidence>
<evidence type="ECO:0000256" key="8">
    <source>
        <dbReference type="HAMAP-Rule" id="MF_00197"/>
    </source>
</evidence>
<feature type="binding site" evidence="8">
    <location>
        <position position="6"/>
    </location>
    <ligand>
        <name>substrate</name>
    </ligand>
</feature>
<dbReference type="Proteomes" id="UP000614424">
    <property type="component" value="Unassembled WGS sequence"/>
</dbReference>
<evidence type="ECO:0000256" key="3">
    <source>
        <dbReference type="ARBA" id="ARBA00013080"/>
    </source>
</evidence>
<name>A0A8J6NDM6_9BACT</name>
<dbReference type="AlphaFoldDB" id="A0A8J6NDM6"/>
<feature type="binding site" evidence="8">
    <location>
        <begin position="69"/>
        <end position="70"/>
    </location>
    <ligand>
        <name>substrate</name>
    </ligand>
</feature>
<evidence type="ECO:0000256" key="6">
    <source>
        <dbReference type="ARBA" id="ARBA00023235"/>
    </source>
</evidence>
<dbReference type="GO" id="GO:0009089">
    <property type="term" value="P:lysine biosynthetic process via diaminopimelate"/>
    <property type="evidence" value="ECO:0007669"/>
    <property type="project" value="UniProtKB-UniRule"/>
</dbReference>
<comment type="pathway">
    <text evidence="1 8">Amino-acid biosynthesis; L-lysine biosynthesis via DAP pathway; DL-2,6-diaminopimelate from LL-2,6-diaminopimelate: step 1/1.</text>
</comment>
<dbReference type="SUPFAM" id="SSF54506">
    <property type="entry name" value="Diaminopimelate epimerase-like"/>
    <property type="match status" value="2"/>
</dbReference>
<comment type="caution">
    <text evidence="8">Lacks conserved residue(s) required for the propagation of feature annotation.</text>
</comment>
<dbReference type="InterPro" id="IPR001653">
    <property type="entry name" value="DAP_epimerase_DapF"/>
</dbReference>
<dbReference type="PANTHER" id="PTHR31689:SF0">
    <property type="entry name" value="DIAMINOPIMELATE EPIMERASE"/>
    <property type="match status" value="1"/>
</dbReference>
<gene>
    <name evidence="8" type="primary">dapF</name>
    <name evidence="10" type="ORF">H8E41_09140</name>
</gene>
<dbReference type="InterPro" id="IPR018510">
    <property type="entry name" value="DAP_epimerase_AS"/>
</dbReference>
<accession>A0A8J6NDM6</accession>
<dbReference type="GO" id="GO:0005829">
    <property type="term" value="C:cytosol"/>
    <property type="evidence" value="ECO:0007669"/>
    <property type="project" value="TreeGrafter"/>
</dbReference>
<feature type="active site" description="Proton donor" evidence="8">
    <location>
        <position position="68"/>
    </location>
</feature>
<comment type="catalytic activity">
    <reaction evidence="7 8">
        <text>(2S,6S)-2,6-diaminopimelate = meso-2,6-diaminopimelate</text>
        <dbReference type="Rhea" id="RHEA:15393"/>
        <dbReference type="ChEBI" id="CHEBI:57609"/>
        <dbReference type="ChEBI" id="CHEBI:57791"/>
        <dbReference type="EC" id="5.1.1.7"/>
    </reaction>
</comment>
<evidence type="ECO:0000313" key="11">
    <source>
        <dbReference type="Proteomes" id="UP000614424"/>
    </source>
</evidence>
<organism evidence="10 11">
    <name type="scientific">Candidatus Desulfobia pelagia</name>
    <dbReference type="NCBI Taxonomy" id="2841692"/>
    <lineage>
        <taxon>Bacteria</taxon>
        <taxon>Pseudomonadati</taxon>
        <taxon>Thermodesulfobacteriota</taxon>
        <taxon>Desulfobulbia</taxon>
        <taxon>Desulfobulbales</taxon>
        <taxon>Desulfobulbaceae</taxon>
        <taxon>Candidatus Desulfobia</taxon>
    </lineage>
</organism>
<dbReference type="Gene3D" id="3.10.310.10">
    <property type="entry name" value="Diaminopimelate Epimerase, Chain A, domain 1"/>
    <property type="match status" value="2"/>
</dbReference>
<dbReference type="EMBL" id="JACNJZ010000126">
    <property type="protein sequence ID" value="MBC8318059.1"/>
    <property type="molecule type" value="Genomic_DNA"/>
</dbReference>
<reference evidence="10 11" key="1">
    <citation type="submission" date="2020-08" db="EMBL/GenBank/DDBJ databases">
        <title>Bridging the membrane lipid divide: bacteria of the FCB group superphylum have the potential to synthesize archaeal ether lipids.</title>
        <authorList>
            <person name="Villanueva L."/>
            <person name="Von Meijenfeldt F.A.B."/>
            <person name="Westbye A.B."/>
            <person name="Yadav S."/>
            <person name="Hopmans E.C."/>
            <person name="Dutilh B.E."/>
            <person name="Sinninghe Damste J.S."/>
        </authorList>
    </citation>
    <scope>NUCLEOTIDE SEQUENCE [LARGE SCALE GENOMIC DNA]</scope>
    <source>
        <strain evidence="10">NIOZ-UU47</strain>
    </source>
</reference>
<keyword evidence="4 8" id="KW-0028">Amino-acid biosynthesis</keyword>
<proteinExistence type="inferred from homology"/>